<dbReference type="InterPro" id="IPR004869">
    <property type="entry name" value="MMPL_dom"/>
</dbReference>
<dbReference type="InterPro" id="IPR050545">
    <property type="entry name" value="Mycobact_MmpL"/>
</dbReference>
<evidence type="ECO:0000256" key="1">
    <source>
        <dbReference type="ARBA" id="ARBA00004651"/>
    </source>
</evidence>
<feature type="transmembrane region" description="Helical" evidence="7">
    <location>
        <begin position="318"/>
        <end position="337"/>
    </location>
</feature>
<feature type="transmembrane region" description="Helical" evidence="7">
    <location>
        <begin position="358"/>
        <end position="380"/>
    </location>
</feature>
<feature type="transmembrane region" description="Helical" evidence="7">
    <location>
        <begin position="262"/>
        <end position="282"/>
    </location>
</feature>
<keyword evidence="4 7" id="KW-1133">Transmembrane helix</keyword>
<dbReference type="AlphaFoldDB" id="A0A3N2D8P3"/>
<evidence type="ECO:0000256" key="3">
    <source>
        <dbReference type="ARBA" id="ARBA00022692"/>
    </source>
</evidence>
<dbReference type="RefSeq" id="WP_123738087.1">
    <property type="nucleotide sequence ID" value="NZ_RKHQ01000001.1"/>
</dbReference>
<keyword evidence="2" id="KW-1003">Cell membrane</keyword>
<gene>
    <name evidence="9" type="ORF">EDD28_0386</name>
</gene>
<feature type="compositionally biased region" description="Low complexity" evidence="6">
    <location>
        <begin position="817"/>
        <end position="835"/>
    </location>
</feature>
<comment type="subcellular location">
    <subcellularLocation>
        <location evidence="1">Cell membrane</location>
        <topology evidence="1">Multi-pass membrane protein</topology>
    </subcellularLocation>
</comment>
<evidence type="ECO:0000256" key="2">
    <source>
        <dbReference type="ARBA" id="ARBA00022475"/>
    </source>
</evidence>
<keyword evidence="10" id="KW-1185">Reference proteome</keyword>
<evidence type="ECO:0000259" key="8">
    <source>
        <dbReference type="PROSITE" id="PS50156"/>
    </source>
</evidence>
<sequence>MATLLYRIGVGAARRAWLVVTGWLVVLGLAAGAFLTFGGTLASSFSIPGTETERVSSLLAEELGTSGATANVVLHTRDGAPLDDAQRQGISDALARVAELDGVDRVVDPFATVEEMTLQAEDLATQLADNETATTALTASRDQLQAALAQAADPGAAAQDADPATDVDSLTAQLTEVETQLAGLEIQADQLALGQELMSFAAGIRTVSPDGSTAIGVVSFEQDAMSVGQDLKDAIMTTLDDGAPDGVAVEYSSQLATSVDGIVGPGEIVGLVVAALVLFLMFRTALPALLPVVSSLVGVGVGVAGAMALSGLVEMSSVTPVLGLMLGLAVGIDYSLFIVNRHRTQVRAGMDVRESIGLANGTAGNAVVFAGATVLVALLALNVSGIGFLGLMGTVGAGCVLIAVLVAITLTPALLGLIGTRVLRRSERGAAPVAHPTPAPMRTSRAVASIVAGVALLAVMAIPALGMRLGLPDGATESADSTQYRAYALTAEQFGAGQNGALLVTASLDAPMEELDVLPTQVAIARAIMDAGDVVAVAPIGVSDDADFLAFQVVPVDGPSSESTEALVHDLRGLDVLDTGSPLGVAGFASGNIDISERLGETLPLYLVVVVGLSLVILVIVFRSLVLPVLATAGFVLSLLAALGATTAIFQWGWLGSVFGVNEPGPLLSFAPLIITGVLFGLAMDYQLFLASAMREAYAHGASARAAVSAGRHQSRAVVIAAASIMVAVFGGFTFSHLTMIRPLGFGLAVGVLVDAFVVRLLLVSSAMHLVGDRVWWLPRWLDRLLPNVDVEGAALERAHPIPSSSEPAGDPADLPGGDARSAAPAAAGASTASD</sequence>
<dbReference type="EMBL" id="RKHQ01000001">
    <property type="protein sequence ID" value="ROR95824.1"/>
    <property type="molecule type" value="Genomic_DNA"/>
</dbReference>
<evidence type="ECO:0000313" key="9">
    <source>
        <dbReference type="EMBL" id="ROR95824.1"/>
    </source>
</evidence>
<evidence type="ECO:0000256" key="6">
    <source>
        <dbReference type="SAM" id="MobiDB-lite"/>
    </source>
</evidence>
<evidence type="ECO:0000256" key="4">
    <source>
        <dbReference type="ARBA" id="ARBA00022989"/>
    </source>
</evidence>
<dbReference type="PANTHER" id="PTHR33406">
    <property type="entry name" value="MEMBRANE PROTEIN MJ1562-RELATED"/>
    <property type="match status" value="1"/>
</dbReference>
<dbReference type="Proteomes" id="UP000275356">
    <property type="component" value="Unassembled WGS sequence"/>
</dbReference>
<feature type="transmembrane region" description="Helical" evidence="7">
    <location>
        <begin position="717"/>
        <end position="738"/>
    </location>
</feature>
<dbReference type="PROSITE" id="PS50156">
    <property type="entry name" value="SSD"/>
    <property type="match status" value="1"/>
</dbReference>
<accession>A0A3N2D8P3</accession>
<dbReference type="PANTHER" id="PTHR33406:SF13">
    <property type="entry name" value="MEMBRANE PROTEIN YDFJ"/>
    <property type="match status" value="1"/>
</dbReference>
<comment type="caution">
    <text evidence="9">The sequence shown here is derived from an EMBL/GenBank/DDBJ whole genome shotgun (WGS) entry which is preliminary data.</text>
</comment>
<feature type="transmembrane region" description="Helical" evidence="7">
    <location>
        <begin position="446"/>
        <end position="466"/>
    </location>
</feature>
<feature type="region of interest" description="Disordered" evidence="6">
    <location>
        <begin position="797"/>
        <end position="835"/>
    </location>
</feature>
<dbReference type="GO" id="GO:0005886">
    <property type="term" value="C:plasma membrane"/>
    <property type="evidence" value="ECO:0007669"/>
    <property type="project" value="UniProtKB-SubCell"/>
</dbReference>
<feature type="transmembrane region" description="Helical" evidence="7">
    <location>
        <begin position="16"/>
        <end position="37"/>
    </location>
</feature>
<protein>
    <submittedName>
        <fullName evidence="9">RND superfamily putative drug exporter</fullName>
    </submittedName>
</protein>
<feature type="domain" description="SSD" evidence="8">
    <location>
        <begin position="289"/>
        <end position="417"/>
    </location>
</feature>
<organism evidence="9 10">
    <name type="scientific">Salana multivorans</name>
    <dbReference type="NCBI Taxonomy" id="120377"/>
    <lineage>
        <taxon>Bacteria</taxon>
        <taxon>Bacillati</taxon>
        <taxon>Actinomycetota</taxon>
        <taxon>Actinomycetes</taxon>
        <taxon>Micrococcales</taxon>
        <taxon>Beutenbergiaceae</taxon>
        <taxon>Salana</taxon>
    </lineage>
</organism>
<reference evidence="9 10" key="1">
    <citation type="submission" date="2018-11" db="EMBL/GenBank/DDBJ databases">
        <title>Sequencing the genomes of 1000 actinobacteria strains.</title>
        <authorList>
            <person name="Klenk H.-P."/>
        </authorList>
    </citation>
    <scope>NUCLEOTIDE SEQUENCE [LARGE SCALE GENOMIC DNA]</scope>
    <source>
        <strain evidence="9 10">DSM 13521</strain>
    </source>
</reference>
<feature type="transmembrane region" description="Helical" evidence="7">
    <location>
        <begin position="603"/>
        <end position="622"/>
    </location>
</feature>
<feature type="transmembrane region" description="Helical" evidence="7">
    <location>
        <begin position="629"/>
        <end position="655"/>
    </location>
</feature>
<keyword evidence="3 7" id="KW-0812">Transmembrane</keyword>
<dbReference type="OrthoDB" id="7051771at2"/>
<dbReference type="InterPro" id="IPR000731">
    <property type="entry name" value="SSD"/>
</dbReference>
<evidence type="ECO:0000256" key="7">
    <source>
        <dbReference type="SAM" id="Phobius"/>
    </source>
</evidence>
<proteinExistence type="predicted"/>
<dbReference type="SUPFAM" id="SSF82866">
    <property type="entry name" value="Multidrug efflux transporter AcrB transmembrane domain"/>
    <property type="match status" value="2"/>
</dbReference>
<keyword evidence="5 7" id="KW-0472">Membrane</keyword>
<feature type="transmembrane region" description="Helical" evidence="7">
    <location>
        <begin position="667"/>
        <end position="686"/>
    </location>
</feature>
<dbReference type="Gene3D" id="1.20.1640.10">
    <property type="entry name" value="Multidrug efflux transporter AcrB transmembrane domain"/>
    <property type="match status" value="2"/>
</dbReference>
<dbReference type="Pfam" id="PF03176">
    <property type="entry name" value="MMPL"/>
    <property type="match status" value="2"/>
</dbReference>
<feature type="transmembrane region" description="Helical" evidence="7">
    <location>
        <begin position="289"/>
        <end position="312"/>
    </location>
</feature>
<feature type="transmembrane region" description="Helical" evidence="7">
    <location>
        <begin position="386"/>
        <end position="418"/>
    </location>
</feature>
<evidence type="ECO:0000313" key="10">
    <source>
        <dbReference type="Proteomes" id="UP000275356"/>
    </source>
</evidence>
<name>A0A3N2D8P3_9MICO</name>
<evidence type="ECO:0000256" key="5">
    <source>
        <dbReference type="ARBA" id="ARBA00023136"/>
    </source>
</evidence>
<feature type="transmembrane region" description="Helical" evidence="7">
    <location>
        <begin position="744"/>
        <end position="764"/>
    </location>
</feature>